<gene>
    <name evidence="1" type="ORF">RFI_25808</name>
</gene>
<accession>X6MC20</accession>
<keyword evidence="2" id="KW-1185">Reference proteome</keyword>
<organism evidence="1 2">
    <name type="scientific">Reticulomyxa filosa</name>
    <dbReference type="NCBI Taxonomy" id="46433"/>
    <lineage>
        <taxon>Eukaryota</taxon>
        <taxon>Sar</taxon>
        <taxon>Rhizaria</taxon>
        <taxon>Retaria</taxon>
        <taxon>Foraminifera</taxon>
        <taxon>Monothalamids</taxon>
        <taxon>Reticulomyxidae</taxon>
        <taxon>Reticulomyxa</taxon>
    </lineage>
</organism>
<comment type="caution">
    <text evidence="1">The sequence shown here is derived from an EMBL/GenBank/DDBJ whole genome shotgun (WGS) entry which is preliminary data.</text>
</comment>
<evidence type="ECO:0000313" key="2">
    <source>
        <dbReference type="Proteomes" id="UP000023152"/>
    </source>
</evidence>
<evidence type="ECO:0000313" key="1">
    <source>
        <dbReference type="EMBL" id="ETO11568.1"/>
    </source>
</evidence>
<dbReference type="EMBL" id="ASPP01022332">
    <property type="protein sequence ID" value="ETO11568.1"/>
    <property type="molecule type" value="Genomic_DNA"/>
</dbReference>
<dbReference type="AlphaFoldDB" id="X6MC20"/>
<dbReference type="Proteomes" id="UP000023152">
    <property type="component" value="Unassembled WGS sequence"/>
</dbReference>
<proteinExistence type="predicted"/>
<protein>
    <submittedName>
        <fullName evidence="1">Uncharacterized protein</fullName>
    </submittedName>
</protein>
<reference evidence="1 2" key="1">
    <citation type="journal article" date="2013" name="Curr. Biol.">
        <title>The Genome of the Foraminiferan Reticulomyxa filosa.</title>
        <authorList>
            <person name="Glockner G."/>
            <person name="Hulsmann N."/>
            <person name="Schleicher M."/>
            <person name="Noegel A.A."/>
            <person name="Eichinger L."/>
            <person name="Gallinger C."/>
            <person name="Pawlowski J."/>
            <person name="Sierra R."/>
            <person name="Euteneuer U."/>
            <person name="Pillet L."/>
            <person name="Moustafa A."/>
            <person name="Platzer M."/>
            <person name="Groth M."/>
            <person name="Szafranski K."/>
            <person name="Schliwa M."/>
        </authorList>
    </citation>
    <scope>NUCLEOTIDE SEQUENCE [LARGE SCALE GENOMIC DNA]</scope>
</reference>
<name>X6MC20_RETFI</name>
<sequence>MSNFLLRRHFLEYHSRRFKKEIKIDKRKGKFGQKVSNNKAVVKDSSAQNNASEEPSGLKILSSNMQNFKKKKVLGRKMRQMVAKERQQIVAYHHTLAKNLRNNVRAMKLLRVQPSMKGVWENRISLIRQVNCLFICVFVCFDIWGGIHNNYFCENIIILQKKIKKTGP</sequence>